<keyword evidence="3" id="KW-1185">Reference proteome</keyword>
<dbReference type="Proteomes" id="UP000324222">
    <property type="component" value="Unassembled WGS sequence"/>
</dbReference>
<comment type="caution">
    <text evidence="2">The sequence shown here is derived from an EMBL/GenBank/DDBJ whole genome shotgun (WGS) entry which is preliminary data.</text>
</comment>
<organism evidence="2 3">
    <name type="scientific">Portunus trituberculatus</name>
    <name type="common">Swimming crab</name>
    <name type="synonym">Neptunus trituberculatus</name>
    <dbReference type="NCBI Taxonomy" id="210409"/>
    <lineage>
        <taxon>Eukaryota</taxon>
        <taxon>Metazoa</taxon>
        <taxon>Ecdysozoa</taxon>
        <taxon>Arthropoda</taxon>
        <taxon>Crustacea</taxon>
        <taxon>Multicrustacea</taxon>
        <taxon>Malacostraca</taxon>
        <taxon>Eumalacostraca</taxon>
        <taxon>Eucarida</taxon>
        <taxon>Decapoda</taxon>
        <taxon>Pleocyemata</taxon>
        <taxon>Brachyura</taxon>
        <taxon>Eubrachyura</taxon>
        <taxon>Portunoidea</taxon>
        <taxon>Portunidae</taxon>
        <taxon>Portuninae</taxon>
        <taxon>Portunus</taxon>
    </lineage>
</organism>
<sequence>MNNGCVALHYDINHRSVSLEKFPKKGERKRERVSLRETFSAKRIMVDCGKTNERDGEGGKEGEGQGGARARSRAQAQTQAHAF</sequence>
<dbReference type="AlphaFoldDB" id="A0A5B7I8V4"/>
<name>A0A5B7I8V4_PORTR</name>
<evidence type="ECO:0000313" key="3">
    <source>
        <dbReference type="Proteomes" id="UP000324222"/>
    </source>
</evidence>
<evidence type="ECO:0000256" key="1">
    <source>
        <dbReference type="SAM" id="MobiDB-lite"/>
    </source>
</evidence>
<proteinExistence type="predicted"/>
<gene>
    <name evidence="2" type="ORF">E2C01_075548</name>
</gene>
<feature type="compositionally biased region" description="Basic and acidic residues" evidence="1">
    <location>
        <begin position="50"/>
        <end position="63"/>
    </location>
</feature>
<feature type="region of interest" description="Disordered" evidence="1">
    <location>
        <begin position="49"/>
        <end position="83"/>
    </location>
</feature>
<reference evidence="2 3" key="1">
    <citation type="submission" date="2019-05" db="EMBL/GenBank/DDBJ databases">
        <title>Another draft genome of Portunus trituberculatus and its Hox gene families provides insights of decapod evolution.</title>
        <authorList>
            <person name="Jeong J.-H."/>
            <person name="Song I."/>
            <person name="Kim S."/>
            <person name="Choi T."/>
            <person name="Kim D."/>
            <person name="Ryu S."/>
            <person name="Kim W."/>
        </authorList>
    </citation>
    <scope>NUCLEOTIDE SEQUENCE [LARGE SCALE GENOMIC DNA]</scope>
    <source>
        <tissue evidence="2">Muscle</tissue>
    </source>
</reference>
<protein>
    <submittedName>
        <fullName evidence="2">Uncharacterized protein</fullName>
    </submittedName>
</protein>
<dbReference type="EMBL" id="VSRR010055509">
    <property type="protein sequence ID" value="MPC80950.1"/>
    <property type="molecule type" value="Genomic_DNA"/>
</dbReference>
<evidence type="ECO:0000313" key="2">
    <source>
        <dbReference type="EMBL" id="MPC80950.1"/>
    </source>
</evidence>
<feature type="compositionally biased region" description="Low complexity" evidence="1">
    <location>
        <begin position="73"/>
        <end position="83"/>
    </location>
</feature>
<accession>A0A5B7I8V4</accession>